<dbReference type="InterPro" id="IPR036163">
    <property type="entry name" value="HMA_dom_sf"/>
</dbReference>
<dbReference type="Gene3D" id="3.30.70.100">
    <property type="match status" value="1"/>
</dbReference>
<dbReference type="Gene3D" id="3.40.50.1000">
    <property type="entry name" value="HAD superfamily/HAD-like"/>
    <property type="match status" value="1"/>
</dbReference>
<accession>F1Z8A9</accession>
<feature type="transmembrane region" description="Helical" evidence="15">
    <location>
        <begin position="393"/>
        <end position="422"/>
    </location>
</feature>
<feature type="transmembrane region" description="Helical" evidence="15">
    <location>
        <begin position="127"/>
        <end position="144"/>
    </location>
</feature>
<dbReference type="STRING" id="983920.Y88_1178"/>
<comment type="similarity">
    <text evidence="2 15">Belongs to the cation transport ATPase (P-type) (TC 3.A.3) family. Type IB subfamily.</text>
</comment>
<reference evidence="17 18" key="1">
    <citation type="journal article" date="2012" name="J. Bacteriol.">
        <title>Draft Genome Sequence of Novosphingobium nitrogenifigens Y88T.</title>
        <authorList>
            <person name="Strabala T.J."/>
            <person name="Macdonald L."/>
            <person name="Liu V."/>
            <person name="Smit A.M."/>
        </authorList>
    </citation>
    <scope>NUCLEOTIDE SEQUENCE [LARGE SCALE GENOMIC DNA]</scope>
    <source>
        <strain evidence="17 18">DSM 19370</strain>
    </source>
</reference>
<keyword evidence="5" id="KW-0597">Phosphoprotein</keyword>
<dbReference type="InterPro" id="IPR006121">
    <property type="entry name" value="HMA_dom"/>
</dbReference>
<dbReference type="PROSITE" id="PS01047">
    <property type="entry name" value="HMA_1"/>
    <property type="match status" value="1"/>
</dbReference>
<evidence type="ECO:0000256" key="11">
    <source>
        <dbReference type="ARBA" id="ARBA00022967"/>
    </source>
</evidence>
<evidence type="ECO:0000256" key="9">
    <source>
        <dbReference type="ARBA" id="ARBA00022840"/>
    </source>
</evidence>
<dbReference type="Pfam" id="PF00702">
    <property type="entry name" value="Hydrolase"/>
    <property type="match status" value="1"/>
</dbReference>
<evidence type="ECO:0000256" key="10">
    <source>
        <dbReference type="ARBA" id="ARBA00022842"/>
    </source>
</evidence>
<dbReference type="NCBIfam" id="TIGR01511">
    <property type="entry name" value="ATPase-IB1_Cu"/>
    <property type="match status" value="1"/>
</dbReference>
<dbReference type="InterPro" id="IPR017969">
    <property type="entry name" value="Heavy-metal-associated_CS"/>
</dbReference>
<dbReference type="GO" id="GO:0016887">
    <property type="term" value="F:ATP hydrolysis activity"/>
    <property type="evidence" value="ECO:0007669"/>
    <property type="project" value="InterPro"/>
</dbReference>
<dbReference type="PROSITE" id="PS01229">
    <property type="entry name" value="COF_2"/>
    <property type="match status" value="1"/>
</dbReference>
<keyword evidence="6 15" id="KW-0812">Transmembrane</keyword>
<keyword evidence="10" id="KW-0460">Magnesium</keyword>
<comment type="caution">
    <text evidence="17">The sequence shown here is derived from an EMBL/GenBank/DDBJ whole genome shotgun (WGS) entry which is preliminary data.</text>
</comment>
<dbReference type="InterPro" id="IPR023298">
    <property type="entry name" value="ATPase_P-typ_TM_dom_sf"/>
</dbReference>
<name>F1Z8A9_9SPHN</name>
<keyword evidence="11" id="KW-1278">Translocase</keyword>
<feature type="transmembrane region" description="Helical" evidence="15">
    <location>
        <begin position="364"/>
        <end position="387"/>
    </location>
</feature>
<dbReference type="Pfam" id="PF00122">
    <property type="entry name" value="E1-E2_ATPase"/>
    <property type="match status" value="1"/>
</dbReference>
<dbReference type="GO" id="GO:0005886">
    <property type="term" value="C:plasma membrane"/>
    <property type="evidence" value="ECO:0007669"/>
    <property type="project" value="UniProtKB-SubCell"/>
</dbReference>
<dbReference type="Pfam" id="PF00403">
    <property type="entry name" value="HMA"/>
    <property type="match status" value="1"/>
</dbReference>
<evidence type="ECO:0000313" key="17">
    <source>
        <dbReference type="EMBL" id="EGD59116.1"/>
    </source>
</evidence>
<dbReference type="RefSeq" id="WP_008065525.1">
    <property type="nucleotide sequence ID" value="NZ_AQWK01000001.1"/>
</dbReference>
<evidence type="ECO:0000256" key="8">
    <source>
        <dbReference type="ARBA" id="ARBA00022741"/>
    </source>
</evidence>
<evidence type="ECO:0000256" key="4">
    <source>
        <dbReference type="ARBA" id="ARBA00022475"/>
    </source>
</evidence>
<dbReference type="Gene3D" id="2.70.150.10">
    <property type="entry name" value="Calcium-transporting ATPase, cytoplasmic transduction domain A"/>
    <property type="match status" value="1"/>
</dbReference>
<evidence type="ECO:0000256" key="15">
    <source>
        <dbReference type="RuleBase" id="RU362081"/>
    </source>
</evidence>
<evidence type="ECO:0000259" key="16">
    <source>
        <dbReference type="PROSITE" id="PS50846"/>
    </source>
</evidence>
<protein>
    <submittedName>
        <fullName evidence="17">Heavy metal translocating P-type ATPase</fullName>
    </submittedName>
</protein>
<dbReference type="InterPro" id="IPR023299">
    <property type="entry name" value="ATPase_P-typ_cyto_dom_N"/>
</dbReference>
<feature type="domain" description="HMA" evidence="16">
    <location>
        <begin position="16"/>
        <end position="81"/>
    </location>
</feature>
<evidence type="ECO:0000256" key="6">
    <source>
        <dbReference type="ARBA" id="ARBA00022692"/>
    </source>
</evidence>
<dbReference type="SUPFAM" id="SSF55008">
    <property type="entry name" value="HMA, heavy metal-associated domain"/>
    <property type="match status" value="1"/>
</dbReference>
<dbReference type="GO" id="GO:0043682">
    <property type="term" value="F:P-type divalent copper transporter activity"/>
    <property type="evidence" value="ECO:0007669"/>
    <property type="project" value="TreeGrafter"/>
</dbReference>
<dbReference type="EMBL" id="AEWJ01000037">
    <property type="protein sequence ID" value="EGD59116.1"/>
    <property type="molecule type" value="Genomic_DNA"/>
</dbReference>
<dbReference type="InParanoid" id="F1Z8A9"/>
<comment type="subcellular location">
    <subcellularLocation>
        <location evidence="1">Cell membrane</location>
        <topology evidence="1">Multi-pass membrane protein</topology>
    </subcellularLocation>
</comment>
<dbReference type="AlphaFoldDB" id="F1Z8A9"/>
<feature type="transmembrane region" description="Helical" evidence="15">
    <location>
        <begin position="680"/>
        <end position="699"/>
    </location>
</feature>
<sequence length="736" mass="75410">MASVAQGTDGTGGDLAHSMLAVPAMHCAACISKVEGALCKLDGVESARVNLTARQVEVVHGPSVSVPDFIAALALVGYEAQPRYQGEEVASAVKPLLGPLAVAAFACMNVMLLSVSVWSGADGSTRTLFHWLSAGIGVPAILYSGRPFFSSAVRALRHFTTNMDVPISIGVLLATCLSFYETVTGGAEAWFDGTLMLLLFLLAGRALDAMMRDRARAGVDALLRQAPGGAMIVASDGTTGWVASDGLRPGMVMRVAAGERLAADGVIVAGRSRFDQSLLTGESAPVHLGAHMVPDEIAGDDMVGSVSPAAAFVLAGTLNLENPVDVRATATGTNTALAEIARLMEAAGQGRSTYVRIADRASRLYAPVVHTLAGLSFAGWMLAGAGIYKSLVIAISVLIITCPCALGLAVPVAQVVAAGALLKRGILVKDGSALERLADVNRALLDKTGTLTMGRPVPDPASIAAFDDETAAVALGLASHSRHPLSLGLARALAARGVHAADLTDVVEVSGRGLEGRWNGVPVSLGRPRGGEGMATALSIGNAPVRLVRFADRLRPDYRQALDGLQAMGIECSILSGDSIGAVAEVARETGLTAQGAALPADKQEAITRLQGAGQRVLMVGDGLNDGPALAAANASIAPGTASDVGLQAADFVFTGDSLLALPRAVAVARSTMRVVRQNFVMAIGYNLLAVPLAVAGLVTPLFAAAAMSTSSLLVIGNSLRLARGPRDRAQKGKAA</sequence>
<dbReference type="PANTHER" id="PTHR43520">
    <property type="entry name" value="ATP7, ISOFORM B"/>
    <property type="match status" value="1"/>
</dbReference>
<keyword evidence="4 15" id="KW-1003">Cell membrane</keyword>
<keyword evidence="9 15" id="KW-0067">ATP-binding</keyword>
<dbReference type="InterPro" id="IPR059000">
    <property type="entry name" value="ATPase_P-type_domA"/>
</dbReference>
<evidence type="ECO:0000256" key="7">
    <source>
        <dbReference type="ARBA" id="ARBA00022723"/>
    </source>
</evidence>
<dbReference type="PROSITE" id="PS00154">
    <property type="entry name" value="ATPASE_E1_E2"/>
    <property type="match status" value="1"/>
</dbReference>
<organism evidence="17 18">
    <name type="scientific">Novosphingobium nitrogenifigens DSM 19370</name>
    <dbReference type="NCBI Taxonomy" id="983920"/>
    <lineage>
        <taxon>Bacteria</taxon>
        <taxon>Pseudomonadati</taxon>
        <taxon>Pseudomonadota</taxon>
        <taxon>Alphaproteobacteria</taxon>
        <taxon>Sphingomonadales</taxon>
        <taxon>Sphingomonadaceae</taxon>
        <taxon>Novosphingobium</taxon>
    </lineage>
</organism>
<dbReference type="PRINTS" id="PR00119">
    <property type="entry name" value="CATATPASE"/>
</dbReference>
<keyword evidence="7 15" id="KW-0479">Metal-binding</keyword>
<evidence type="ECO:0000256" key="1">
    <source>
        <dbReference type="ARBA" id="ARBA00004651"/>
    </source>
</evidence>
<dbReference type="HOGENOM" id="CLU_001771_6_2_5"/>
<dbReference type="SUPFAM" id="SSF56784">
    <property type="entry name" value="HAD-like"/>
    <property type="match status" value="1"/>
</dbReference>
<dbReference type="GO" id="GO:0005507">
    <property type="term" value="F:copper ion binding"/>
    <property type="evidence" value="ECO:0007669"/>
    <property type="project" value="TreeGrafter"/>
</dbReference>
<dbReference type="Proteomes" id="UP000004728">
    <property type="component" value="Unassembled WGS sequence"/>
</dbReference>
<dbReference type="InterPro" id="IPR001757">
    <property type="entry name" value="P_typ_ATPase"/>
</dbReference>
<keyword evidence="14 15" id="KW-0472">Membrane</keyword>
<dbReference type="CDD" id="cd00371">
    <property type="entry name" value="HMA"/>
    <property type="match status" value="1"/>
</dbReference>
<evidence type="ECO:0000256" key="14">
    <source>
        <dbReference type="ARBA" id="ARBA00023136"/>
    </source>
</evidence>
<keyword evidence="18" id="KW-1185">Reference proteome</keyword>
<dbReference type="OrthoDB" id="9813266at2"/>
<dbReference type="Gene3D" id="3.40.1110.10">
    <property type="entry name" value="Calcium-transporting ATPase, cytoplasmic domain N"/>
    <property type="match status" value="1"/>
</dbReference>
<keyword evidence="8 15" id="KW-0547">Nucleotide-binding</keyword>
<feature type="transmembrane region" description="Helical" evidence="15">
    <location>
        <begin position="189"/>
        <end position="207"/>
    </location>
</feature>
<dbReference type="NCBIfam" id="TIGR01525">
    <property type="entry name" value="ATPase-IB_hvy"/>
    <property type="match status" value="1"/>
</dbReference>
<dbReference type="eggNOG" id="COG2217">
    <property type="taxonomic scope" value="Bacteria"/>
</dbReference>
<dbReference type="PROSITE" id="PS50846">
    <property type="entry name" value="HMA_2"/>
    <property type="match status" value="1"/>
</dbReference>
<dbReference type="NCBIfam" id="TIGR01512">
    <property type="entry name" value="ATPase-IB2_Cd"/>
    <property type="match status" value="1"/>
</dbReference>
<dbReference type="InterPro" id="IPR027256">
    <property type="entry name" value="P-typ_ATPase_IB"/>
</dbReference>
<dbReference type="SUPFAM" id="SSF81653">
    <property type="entry name" value="Calcium ATPase, transduction domain A"/>
    <property type="match status" value="1"/>
</dbReference>
<dbReference type="InterPro" id="IPR008250">
    <property type="entry name" value="ATPase_P-typ_transduc_dom_A_sf"/>
</dbReference>
<evidence type="ECO:0000256" key="12">
    <source>
        <dbReference type="ARBA" id="ARBA00022989"/>
    </source>
</evidence>
<gene>
    <name evidence="17" type="ORF">Y88_1178</name>
</gene>
<dbReference type="SUPFAM" id="SSF81665">
    <property type="entry name" value="Calcium ATPase, transmembrane domain M"/>
    <property type="match status" value="1"/>
</dbReference>
<dbReference type="InterPro" id="IPR023214">
    <property type="entry name" value="HAD_sf"/>
</dbReference>
<dbReference type="InterPro" id="IPR018303">
    <property type="entry name" value="ATPase_P-typ_P_site"/>
</dbReference>
<evidence type="ECO:0000256" key="5">
    <source>
        <dbReference type="ARBA" id="ARBA00022553"/>
    </source>
</evidence>
<keyword evidence="12 15" id="KW-1133">Transmembrane helix</keyword>
<keyword evidence="13" id="KW-0406">Ion transport</keyword>
<feature type="transmembrane region" description="Helical" evidence="15">
    <location>
        <begin position="165"/>
        <end position="183"/>
    </location>
</feature>
<evidence type="ECO:0000256" key="2">
    <source>
        <dbReference type="ARBA" id="ARBA00006024"/>
    </source>
</evidence>
<evidence type="ECO:0000256" key="3">
    <source>
        <dbReference type="ARBA" id="ARBA00022448"/>
    </source>
</evidence>
<proteinExistence type="inferred from homology"/>
<dbReference type="InterPro" id="IPR036412">
    <property type="entry name" value="HAD-like_sf"/>
</dbReference>
<dbReference type="GO" id="GO:0055070">
    <property type="term" value="P:copper ion homeostasis"/>
    <property type="evidence" value="ECO:0007669"/>
    <property type="project" value="TreeGrafter"/>
</dbReference>
<feature type="transmembrane region" description="Helical" evidence="15">
    <location>
        <begin position="100"/>
        <end position="121"/>
    </location>
</feature>
<keyword evidence="3" id="KW-0813">Transport</keyword>
<dbReference type="PANTHER" id="PTHR43520:SF5">
    <property type="entry name" value="CATION-TRANSPORTING P-TYPE ATPASE-RELATED"/>
    <property type="match status" value="1"/>
</dbReference>
<dbReference type="NCBIfam" id="TIGR01494">
    <property type="entry name" value="ATPase_P-type"/>
    <property type="match status" value="2"/>
</dbReference>
<evidence type="ECO:0000256" key="13">
    <source>
        <dbReference type="ARBA" id="ARBA00023065"/>
    </source>
</evidence>
<dbReference type="GO" id="GO:0005524">
    <property type="term" value="F:ATP binding"/>
    <property type="evidence" value="ECO:0007669"/>
    <property type="project" value="UniProtKB-UniRule"/>
</dbReference>
<evidence type="ECO:0000313" key="18">
    <source>
        <dbReference type="Proteomes" id="UP000004728"/>
    </source>
</evidence>